<dbReference type="KEGG" id="amah:DLM_1790"/>
<dbReference type="AlphaFoldDB" id="A0A0F3KCC9"/>
<reference evidence="2" key="3">
    <citation type="journal article" date="2017" name="Plant Physiol. Biochem.">
        <title>Differential oxidative and antioxidative response of duckweed Lemna minor toward plant growth promoting/inhibiting bacteria.</title>
        <authorList>
            <person name="Ishizawa H."/>
            <person name="Kuroda M."/>
            <person name="Morikawa M."/>
            <person name="Ike M."/>
        </authorList>
    </citation>
    <scope>NUCLEOTIDE SEQUENCE [LARGE SCALE GENOMIC DNA]</scope>
    <source>
        <strain evidence="2">H3</strain>
    </source>
</reference>
<evidence type="ECO:0000313" key="2">
    <source>
        <dbReference type="Proteomes" id="UP000198290"/>
    </source>
</evidence>
<name>A0A0F3KCC9_9NEIS</name>
<evidence type="ECO:0000313" key="1">
    <source>
        <dbReference type="EMBL" id="BBF85406.1"/>
    </source>
</evidence>
<proteinExistence type="predicted"/>
<protein>
    <submittedName>
        <fullName evidence="1">Uncharacterized protein</fullName>
    </submittedName>
</protein>
<accession>A0A0F3KCC9</accession>
<reference evidence="2" key="1">
    <citation type="journal article" date="2017" name="Biotechnol. Biofuels">
        <title>Evaluation of environmental bacterial communities as a factor affecting the growth of duckweed Lemna minor.</title>
        <authorList>
            <person name="Ishizawa H."/>
            <person name="Kuroda M."/>
            <person name="Morikawa M."/>
            <person name="Ike M."/>
        </authorList>
    </citation>
    <scope>NUCLEOTIDE SEQUENCE [LARGE SCALE GENOMIC DNA]</scope>
    <source>
        <strain evidence="2">H3</strain>
    </source>
</reference>
<reference evidence="1 2" key="2">
    <citation type="journal article" date="2017" name="Genome Announc.">
        <title>Draft genome sequence of Aquitalea magnusonii strain H3, a plant growth-promoting bacterium of duckweed Lemna minor.</title>
        <authorList>
            <person name="Ishizawa H."/>
            <person name="Kuroda M."/>
            <person name="Ike M."/>
        </authorList>
    </citation>
    <scope>NUCLEOTIDE SEQUENCE [LARGE SCALE GENOMIC DNA]</scope>
    <source>
        <strain evidence="1 2">H3</strain>
    </source>
</reference>
<dbReference type="EMBL" id="AP018823">
    <property type="protein sequence ID" value="BBF85406.1"/>
    <property type="molecule type" value="Genomic_DNA"/>
</dbReference>
<gene>
    <name evidence="1" type="ORF">DLM_1790</name>
</gene>
<organism evidence="1 2">
    <name type="scientific">Aquitalea magnusonii</name>
    <dbReference type="NCBI Taxonomy" id="332411"/>
    <lineage>
        <taxon>Bacteria</taxon>
        <taxon>Pseudomonadati</taxon>
        <taxon>Pseudomonadota</taxon>
        <taxon>Betaproteobacteria</taxon>
        <taxon>Neisseriales</taxon>
        <taxon>Chromobacteriaceae</taxon>
        <taxon>Aquitalea</taxon>
    </lineage>
</organism>
<keyword evidence="2" id="KW-1185">Reference proteome</keyword>
<dbReference type="Proteomes" id="UP000198290">
    <property type="component" value="Chromosome"/>
</dbReference>
<sequence length="118" mass="12731">MSAISQILAKALPPAGTPQAASRDYLQPVEQVQARTLTPGQLDAIARIQDGLRTIMEIEQQINLTMAAERLQVEPLKIYACGDLWHQFEGLLFGHNIASAKLRNGAAVVAKQKAAKAA</sequence>